<accession>A0A235FDJ9</accession>
<reference evidence="2 3" key="1">
    <citation type="submission" date="2017-07" db="EMBL/GenBank/DDBJ databases">
        <title>Fictibacillus sp. nov. GDSW-R2A3 Genome sequencing and assembly.</title>
        <authorList>
            <person name="Mayilraj S."/>
        </authorList>
    </citation>
    <scope>NUCLEOTIDE SEQUENCE [LARGE SCALE GENOMIC DNA]</scope>
    <source>
        <strain evidence="2 3">GDSW-R2A3</strain>
    </source>
</reference>
<dbReference type="Pfam" id="PF14567">
    <property type="entry name" value="SUKH_5"/>
    <property type="match status" value="1"/>
</dbReference>
<dbReference type="AlphaFoldDB" id="A0A235FDJ9"/>
<name>A0A235FDJ9_9BACL</name>
<evidence type="ECO:0000313" key="2">
    <source>
        <dbReference type="EMBL" id="OYD59391.1"/>
    </source>
</evidence>
<comment type="caution">
    <text evidence="2">The sequence shown here is derived from an EMBL/GenBank/DDBJ whole genome shotgun (WGS) entry which is preliminary data.</text>
</comment>
<feature type="domain" description="Knr4/Smi1-like" evidence="1">
    <location>
        <begin position="14"/>
        <end position="132"/>
    </location>
</feature>
<dbReference type="InterPro" id="IPR018958">
    <property type="entry name" value="Knr4/Smi1-like_dom"/>
</dbReference>
<proteinExistence type="predicted"/>
<evidence type="ECO:0000313" key="3">
    <source>
        <dbReference type="Proteomes" id="UP000215059"/>
    </source>
</evidence>
<protein>
    <submittedName>
        <fullName evidence="2">Cell wall assembly protein</fullName>
    </submittedName>
</protein>
<dbReference type="InterPro" id="IPR037883">
    <property type="entry name" value="Knr4/Smi1-like_sf"/>
</dbReference>
<evidence type="ECO:0000259" key="1">
    <source>
        <dbReference type="SMART" id="SM00860"/>
    </source>
</evidence>
<dbReference type="SUPFAM" id="SSF160631">
    <property type="entry name" value="SMI1/KNR4-like"/>
    <property type="match status" value="1"/>
</dbReference>
<sequence length="144" mass="16415">MEDLLNFIQTRKPGVSELDLKAAEDKLGSVFPKQYKELFTLVNNAEIGEWILHPVREKSNPKKTWDDIVRQNTEVKDEKIPDDFIAIGEDGSGDKLCFKTSNGVMGDKIYYLYHEDGVLEECAPNLRAFILASEEYAEVDLDDE</sequence>
<dbReference type="OrthoDB" id="2045100at2"/>
<keyword evidence="3" id="KW-1185">Reference proteome</keyword>
<dbReference type="SMART" id="SM00860">
    <property type="entry name" value="SMI1_KNR4"/>
    <property type="match status" value="1"/>
</dbReference>
<dbReference type="Gene3D" id="3.40.1580.10">
    <property type="entry name" value="SMI1/KNR4-like"/>
    <property type="match status" value="1"/>
</dbReference>
<organism evidence="2 3">
    <name type="scientific">Fictibacillus aquaticus</name>
    <dbReference type="NCBI Taxonomy" id="2021314"/>
    <lineage>
        <taxon>Bacteria</taxon>
        <taxon>Bacillati</taxon>
        <taxon>Bacillota</taxon>
        <taxon>Bacilli</taxon>
        <taxon>Bacillales</taxon>
        <taxon>Fictibacillaceae</taxon>
        <taxon>Fictibacillus</taxon>
    </lineage>
</organism>
<dbReference type="EMBL" id="NOII01000001">
    <property type="protein sequence ID" value="OYD59391.1"/>
    <property type="molecule type" value="Genomic_DNA"/>
</dbReference>
<dbReference type="Proteomes" id="UP000215059">
    <property type="component" value="Unassembled WGS sequence"/>
</dbReference>
<dbReference type="RefSeq" id="WP_094251352.1">
    <property type="nucleotide sequence ID" value="NZ_JBHLXL010000001.1"/>
</dbReference>
<gene>
    <name evidence="2" type="ORF">CGZ90_05745</name>
</gene>